<feature type="region of interest" description="Disordered" evidence="1">
    <location>
        <begin position="217"/>
        <end position="236"/>
    </location>
</feature>
<feature type="compositionally biased region" description="Basic and acidic residues" evidence="1">
    <location>
        <begin position="217"/>
        <end position="226"/>
    </location>
</feature>
<feature type="compositionally biased region" description="Low complexity" evidence="1">
    <location>
        <begin position="11"/>
        <end position="22"/>
    </location>
</feature>
<feature type="region of interest" description="Disordered" evidence="1">
    <location>
        <begin position="1"/>
        <end position="39"/>
    </location>
</feature>
<evidence type="ECO:0000256" key="1">
    <source>
        <dbReference type="SAM" id="MobiDB-lite"/>
    </source>
</evidence>
<gene>
    <name evidence="3" type="ORF">EYC80_002432</name>
</gene>
<dbReference type="EMBL" id="VIGI01000008">
    <property type="protein sequence ID" value="KAB8297034.1"/>
    <property type="molecule type" value="Genomic_DNA"/>
</dbReference>
<organism evidence="3 4">
    <name type="scientific">Monilinia laxa</name>
    <name type="common">Brown rot fungus</name>
    <name type="synonym">Sclerotinia laxa</name>
    <dbReference type="NCBI Taxonomy" id="61186"/>
    <lineage>
        <taxon>Eukaryota</taxon>
        <taxon>Fungi</taxon>
        <taxon>Dikarya</taxon>
        <taxon>Ascomycota</taxon>
        <taxon>Pezizomycotina</taxon>
        <taxon>Leotiomycetes</taxon>
        <taxon>Helotiales</taxon>
        <taxon>Sclerotiniaceae</taxon>
        <taxon>Monilinia</taxon>
    </lineage>
</organism>
<protein>
    <submittedName>
        <fullName evidence="3">Uncharacterized protein</fullName>
    </submittedName>
</protein>
<evidence type="ECO:0000313" key="4">
    <source>
        <dbReference type="Proteomes" id="UP000326757"/>
    </source>
</evidence>
<keyword evidence="2" id="KW-1133">Transmembrane helix</keyword>
<evidence type="ECO:0000313" key="3">
    <source>
        <dbReference type="EMBL" id="KAB8297034.1"/>
    </source>
</evidence>
<dbReference type="OrthoDB" id="3471201at2759"/>
<keyword evidence="2" id="KW-0812">Transmembrane</keyword>
<sequence>MSTLAKERLTSSSSGSKPSHSSANPPPLDLQPKQREPPRFKGDIQRAKIILGFSAIGKTHLAATANREFEWLHVIDFSLIPQGPDITQDQKADYLQTIADAAERPGILLVGGPSWVGQFLVENDLAFSSVYPVDDCKEEYIARWNQMGEEEGLITHRLTWWDDLIAAMQWPNGRCNHFELYPGVYLEDVFMNILTAADQVEGLDDESNLEKEPDDVWHEAHEKHEPSQSLPDPVGPLRLPSVRRNRSHTETDTIQQAMTSMKSSWSSRIRTFLNYISLILQFVFLYILATLIMLTYEEWNIWQTRNRPNLPTIGEFPALTKIYDTSNHWFLPEFLTPFLPNSRQTWLGTAAFRKELMILVHKWLDLEESLLKA</sequence>
<keyword evidence="4" id="KW-1185">Reference proteome</keyword>
<dbReference type="Proteomes" id="UP000326757">
    <property type="component" value="Unassembled WGS sequence"/>
</dbReference>
<comment type="caution">
    <text evidence="3">The sequence shown here is derived from an EMBL/GenBank/DDBJ whole genome shotgun (WGS) entry which is preliminary data.</text>
</comment>
<feature type="transmembrane region" description="Helical" evidence="2">
    <location>
        <begin position="272"/>
        <end position="296"/>
    </location>
</feature>
<reference evidence="3 4" key="1">
    <citation type="submission" date="2019-06" db="EMBL/GenBank/DDBJ databases">
        <title>Genome Sequence of the Brown Rot Fungal Pathogen Monilinia laxa.</title>
        <authorList>
            <person name="De Miccolis Angelini R.M."/>
            <person name="Landi L."/>
            <person name="Abate D."/>
            <person name="Pollastro S."/>
            <person name="Romanazzi G."/>
            <person name="Faretra F."/>
        </authorList>
    </citation>
    <scope>NUCLEOTIDE SEQUENCE [LARGE SCALE GENOMIC DNA]</scope>
    <source>
        <strain evidence="3 4">Mlax316</strain>
    </source>
</reference>
<name>A0A5N6K4H9_MONLA</name>
<evidence type="ECO:0000256" key="2">
    <source>
        <dbReference type="SAM" id="Phobius"/>
    </source>
</evidence>
<proteinExistence type="predicted"/>
<keyword evidence="2" id="KW-0472">Membrane</keyword>
<dbReference type="AlphaFoldDB" id="A0A5N6K4H9"/>
<accession>A0A5N6K4H9</accession>